<dbReference type="AlphaFoldDB" id="A0A453FX75"/>
<feature type="compositionally biased region" description="Basic and acidic residues" evidence="1">
    <location>
        <begin position="105"/>
        <end position="119"/>
    </location>
</feature>
<dbReference type="Proteomes" id="UP000015105">
    <property type="component" value="Chromosome 3D"/>
</dbReference>
<reference evidence="2" key="4">
    <citation type="submission" date="2019-03" db="UniProtKB">
        <authorList>
            <consortium name="EnsemblPlants"/>
        </authorList>
    </citation>
    <scope>IDENTIFICATION</scope>
</reference>
<reference evidence="2" key="5">
    <citation type="journal article" date="2021" name="G3 (Bethesda)">
        <title>Aegilops tauschii genome assembly Aet v5.0 features greater sequence contiguity and improved annotation.</title>
        <authorList>
            <person name="Wang L."/>
            <person name="Zhu T."/>
            <person name="Rodriguez J.C."/>
            <person name="Deal K.R."/>
            <person name="Dubcovsky J."/>
            <person name="McGuire P.E."/>
            <person name="Lux T."/>
            <person name="Spannagl M."/>
            <person name="Mayer K.F.X."/>
            <person name="Baldrich P."/>
            <person name="Meyers B.C."/>
            <person name="Huo N."/>
            <person name="Gu Y.Q."/>
            <person name="Zhou H."/>
            <person name="Devos K.M."/>
            <person name="Bennetzen J.L."/>
            <person name="Unver T."/>
            <person name="Budak H."/>
            <person name="Gulick P.J."/>
            <person name="Galiba G."/>
            <person name="Kalapos B."/>
            <person name="Nelson D.R."/>
            <person name="Li P."/>
            <person name="You F.M."/>
            <person name="Luo M.C."/>
            <person name="Dvorak J."/>
        </authorList>
    </citation>
    <scope>NUCLEOTIDE SEQUENCE [LARGE SCALE GENOMIC DNA]</scope>
    <source>
        <strain evidence="2">cv. AL8/78</strain>
    </source>
</reference>
<evidence type="ECO:0000313" key="2">
    <source>
        <dbReference type="EnsemblPlants" id="AET3Gv20816500.1"/>
    </source>
</evidence>
<keyword evidence="3" id="KW-1185">Reference proteome</keyword>
<reference evidence="2" key="3">
    <citation type="journal article" date="2017" name="Nature">
        <title>Genome sequence of the progenitor of the wheat D genome Aegilops tauschii.</title>
        <authorList>
            <person name="Luo M.C."/>
            <person name="Gu Y.Q."/>
            <person name="Puiu D."/>
            <person name="Wang H."/>
            <person name="Twardziok S.O."/>
            <person name="Deal K.R."/>
            <person name="Huo N."/>
            <person name="Zhu T."/>
            <person name="Wang L."/>
            <person name="Wang Y."/>
            <person name="McGuire P.E."/>
            <person name="Liu S."/>
            <person name="Long H."/>
            <person name="Ramasamy R.K."/>
            <person name="Rodriguez J.C."/>
            <person name="Van S.L."/>
            <person name="Yuan L."/>
            <person name="Wang Z."/>
            <person name="Xia Z."/>
            <person name="Xiao L."/>
            <person name="Anderson O.D."/>
            <person name="Ouyang S."/>
            <person name="Liang Y."/>
            <person name="Zimin A.V."/>
            <person name="Pertea G."/>
            <person name="Qi P."/>
            <person name="Bennetzen J.L."/>
            <person name="Dai X."/>
            <person name="Dawson M.W."/>
            <person name="Muller H.G."/>
            <person name="Kugler K."/>
            <person name="Rivarola-Duarte L."/>
            <person name="Spannagl M."/>
            <person name="Mayer K.F.X."/>
            <person name="Lu F.H."/>
            <person name="Bevan M.W."/>
            <person name="Leroy P."/>
            <person name="Li P."/>
            <person name="You F.M."/>
            <person name="Sun Q."/>
            <person name="Liu Z."/>
            <person name="Lyons E."/>
            <person name="Wicker T."/>
            <person name="Salzberg S.L."/>
            <person name="Devos K.M."/>
            <person name="Dvorak J."/>
        </authorList>
    </citation>
    <scope>NUCLEOTIDE SEQUENCE [LARGE SCALE GENOMIC DNA]</scope>
    <source>
        <strain evidence="2">cv. AL8/78</strain>
    </source>
</reference>
<feature type="compositionally biased region" description="Polar residues" evidence="1">
    <location>
        <begin position="38"/>
        <end position="57"/>
    </location>
</feature>
<evidence type="ECO:0000313" key="3">
    <source>
        <dbReference type="Proteomes" id="UP000015105"/>
    </source>
</evidence>
<dbReference type="EnsemblPlants" id="AET3Gv20816500.1">
    <property type="protein sequence ID" value="AET3Gv20816500.1"/>
    <property type="gene ID" value="AET3Gv20816500"/>
</dbReference>
<proteinExistence type="predicted"/>
<feature type="compositionally biased region" description="Pro residues" evidence="1">
    <location>
        <begin position="1"/>
        <end position="23"/>
    </location>
</feature>
<reference evidence="3" key="1">
    <citation type="journal article" date="2014" name="Science">
        <title>Ancient hybridizations among the ancestral genomes of bread wheat.</title>
        <authorList>
            <consortium name="International Wheat Genome Sequencing Consortium,"/>
            <person name="Marcussen T."/>
            <person name="Sandve S.R."/>
            <person name="Heier L."/>
            <person name="Spannagl M."/>
            <person name="Pfeifer M."/>
            <person name="Jakobsen K.S."/>
            <person name="Wulff B.B."/>
            <person name="Steuernagel B."/>
            <person name="Mayer K.F."/>
            <person name="Olsen O.A."/>
        </authorList>
    </citation>
    <scope>NUCLEOTIDE SEQUENCE [LARGE SCALE GENOMIC DNA]</scope>
    <source>
        <strain evidence="3">cv. AL8/78</strain>
    </source>
</reference>
<protein>
    <submittedName>
        <fullName evidence="2">Uncharacterized protein</fullName>
    </submittedName>
</protein>
<feature type="region of interest" description="Disordered" evidence="1">
    <location>
        <begin position="1"/>
        <end position="134"/>
    </location>
</feature>
<reference evidence="3" key="2">
    <citation type="journal article" date="2017" name="Nat. Plants">
        <title>The Aegilops tauschii genome reveals multiple impacts of transposons.</title>
        <authorList>
            <person name="Zhao G."/>
            <person name="Zou C."/>
            <person name="Li K."/>
            <person name="Wang K."/>
            <person name="Li T."/>
            <person name="Gao L."/>
            <person name="Zhang X."/>
            <person name="Wang H."/>
            <person name="Yang Z."/>
            <person name="Liu X."/>
            <person name="Jiang W."/>
            <person name="Mao L."/>
            <person name="Kong X."/>
            <person name="Jiao Y."/>
            <person name="Jia J."/>
        </authorList>
    </citation>
    <scope>NUCLEOTIDE SEQUENCE [LARGE SCALE GENOMIC DNA]</scope>
    <source>
        <strain evidence="3">cv. AL8/78</strain>
    </source>
</reference>
<dbReference type="Gramene" id="AET3Gv20816500.1">
    <property type="protein sequence ID" value="AET3Gv20816500.1"/>
    <property type="gene ID" value="AET3Gv20816500"/>
</dbReference>
<sequence>SHPTPHPPGPVTRTPHGPPPPNLRPSRTFRPIPGQESPARSSGPSRATCTAPATSASDVAPPPPAKLIRPNLAASSLTLRKQAPAAPTSPSQTNAISLPPSRVAASEREFESEGDRGFETEAAAAASTGIFEEM</sequence>
<organism evidence="2 3">
    <name type="scientific">Aegilops tauschii subsp. strangulata</name>
    <name type="common">Goatgrass</name>
    <dbReference type="NCBI Taxonomy" id="200361"/>
    <lineage>
        <taxon>Eukaryota</taxon>
        <taxon>Viridiplantae</taxon>
        <taxon>Streptophyta</taxon>
        <taxon>Embryophyta</taxon>
        <taxon>Tracheophyta</taxon>
        <taxon>Spermatophyta</taxon>
        <taxon>Magnoliopsida</taxon>
        <taxon>Liliopsida</taxon>
        <taxon>Poales</taxon>
        <taxon>Poaceae</taxon>
        <taxon>BOP clade</taxon>
        <taxon>Pooideae</taxon>
        <taxon>Triticodae</taxon>
        <taxon>Triticeae</taxon>
        <taxon>Triticinae</taxon>
        <taxon>Aegilops</taxon>
    </lineage>
</organism>
<evidence type="ECO:0000256" key="1">
    <source>
        <dbReference type="SAM" id="MobiDB-lite"/>
    </source>
</evidence>
<name>A0A453FX75_AEGTS</name>
<accession>A0A453FX75</accession>